<feature type="transmembrane region" description="Helical" evidence="2">
    <location>
        <begin position="66"/>
        <end position="87"/>
    </location>
</feature>
<keyword evidence="2" id="KW-1133">Transmembrane helix</keyword>
<evidence type="ECO:0000313" key="4">
    <source>
        <dbReference type="EMBL" id="UOE44063.1"/>
    </source>
</evidence>
<sequence length="318" mass="32420">MSTNPETTRTASTPGPARRDRDPAVVGVPNPAASRSRTWPRVAAMVAGFAVVMIVSNSIASALAHPVAALAVGPVLAALMLWLYRFAVQRIERRPAVELAPTNASRRVLAGFAGGFLLAAATIGVLAAVGSYRIVGWGSVPGALTVVGMMAAVAVAEEVLFRGVIFRLVQGRWGTWIALGVSGVLFGAVHLLNPGATLWGAAAIATEAGLLLGAAYVATGSLWLPIGLHLGWNITIAAIFGTVTSGSGARDALVTAITPGPAWLTGGDFGPEAGIVAIAVCAAAAAVLLVIAHRRGRLVGRRGRLVGRRPSATQPSEG</sequence>
<dbReference type="PANTHER" id="PTHR39430:SF1">
    <property type="entry name" value="PROTEASE"/>
    <property type="match status" value="1"/>
</dbReference>
<keyword evidence="2" id="KW-0472">Membrane</keyword>
<dbReference type="GO" id="GO:0008237">
    <property type="term" value="F:metallopeptidase activity"/>
    <property type="evidence" value="ECO:0007669"/>
    <property type="project" value="UniProtKB-KW"/>
</dbReference>
<feature type="compositionally biased region" description="Polar residues" evidence="1">
    <location>
        <begin position="1"/>
        <end position="13"/>
    </location>
</feature>
<evidence type="ECO:0000256" key="1">
    <source>
        <dbReference type="SAM" id="MobiDB-lite"/>
    </source>
</evidence>
<reference evidence="4 5" key="1">
    <citation type="submission" date="2022-03" db="EMBL/GenBank/DDBJ databases">
        <title>Mucilaginibacter sp. isolated from the gut of Protaetia brevitarsis seulensis larvae.</title>
        <authorList>
            <person name="Won M."/>
            <person name="Kim S.-J."/>
            <person name="Kwon S.-W."/>
        </authorList>
    </citation>
    <scope>NUCLEOTIDE SEQUENCE [LARGE SCALE GENOMIC DNA]</scope>
    <source>
        <strain evidence="4 5">CFWR-12</strain>
    </source>
</reference>
<keyword evidence="4" id="KW-0645">Protease</keyword>
<accession>A0ABY4BXV3</accession>
<dbReference type="EMBL" id="CP094528">
    <property type="protein sequence ID" value="UOE44063.1"/>
    <property type="molecule type" value="Genomic_DNA"/>
</dbReference>
<feature type="region of interest" description="Disordered" evidence="1">
    <location>
        <begin position="1"/>
        <end position="34"/>
    </location>
</feature>
<organism evidence="4 5">
    <name type="scientific">Agromyces larvae</name>
    <dbReference type="NCBI Taxonomy" id="2929802"/>
    <lineage>
        <taxon>Bacteria</taxon>
        <taxon>Bacillati</taxon>
        <taxon>Actinomycetota</taxon>
        <taxon>Actinomycetes</taxon>
        <taxon>Micrococcales</taxon>
        <taxon>Microbacteriaceae</taxon>
        <taxon>Agromyces</taxon>
    </lineage>
</organism>
<dbReference type="InterPro" id="IPR003675">
    <property type="entry name" value="Rce1/LyrA-like_dom"/>
</dbReference>
<feature type="transmembrane region" description="Helical" evidence="2">
    <location>
        <begin position="173"/>
        <end position="192"/>
    </location>
</feature>
<feature type="transmembrane region" description="Helical" evidence="2">
    <location>
        <begin position="230"/>
        <end position="249"/>
    </location>
</feature>
<protein>
    <submittedName>
        <fullName evidence="4">CPBP family intramembrane metalloprotease</fullName>
    </submittedName>
</protein>
<dbReference type="RefSeq" id="WP_243555592.1">
    <property type="nucleotide sequence ID" value="NZ_CP094528.1"/>
</dbReference>
<feature type="domain" description="CAAX prenyl protease 2/Lysostaphin resistance protein A-like" evidence="3">
    <location>
        <begin position="143"/>
        <end position="234"/>
    </location>
</feature>
<dbReference type="Pfam" id="PF02517">
    <property type="entry name" value="Rce1-like"/>
    <property type="match status" value="1"/>
</dbReference>
<keyword evidence="2" id="KW-0812">Transmembrane</keyword>
<keyword evidence="4" id="KW-0378">Hydrolase</keyword>
<feature type="transmembrane region" description="Helical" evidence="2">
    <location>
        <begin position="42"/>
        <end position="60"/>
    </location>
</feature>
<keyword evidence="4" id="KW-0482">Metalloprotease</keyword>
<name>A0ABY4BXV3_9MICO</name>
<dbReference type="PANTHER" id="PTHR39430">
    <property type="entry name" value="MEMBRANE-ASSOCIATED PROTEASE-RELATED"/>
    <property type="match status" value="1"/>
</dbReference>
<feature type="transmembrane region" description="Helical" evidence="2">
    <location>
        <begin position="108"/>
        <end position="130"/>
    </location>
</feature>
<proteinExistence type="predicted"/>
<keyword evidence="5" id="KW-1185">Reference proteome</keyword>
<feature type="transmembrane region" description="Helical" evidence="2">
    <location>
        <begin position="269"/>
        <end position="292"/>
    </location>
</feature>
<evidence type="ECO:0000256" key="2">
    <source>
        <dbReference type="SAM" id="Phobius"/>
    </source>
</evidence>
<gene>
    <name evidence="4" type="ORF">MTO99_18205</name>
</gene>
<feature type="transmembrane region" description="Helical" evidence="2">
    <location>
        <begin position="198"/>
        <end position="218"/>
    </location>
</feature>
<evidence type="ECO:0000259" key="3">
    <source>
        <dbReference type="Pfam" id="PF02517"/>
    </source>
</evidence>
<feature type="transmembrane region" description="Helical" evidence="2">
    <location>
        <begin position="142"/>
        <end position="161"/>
    </location>
</feature>
<evidence type="ECO:0000313" key="5">
    <source>
        <dbReference type="Proteomes" id="UP000832097"/>
    </source>
</evidence>
<dbReference type="Proteomes" id="UP000832097">
    <property type="component" value="Chromosome"/>
</dbReference>